<organism evidence="1 2">
    <name type="scientific">Elasticomyces elasticus</name>
    <dbReference type="NCBI Taxonomy" id="574655"/>
    <lineage>
        <taxon>Eukaryota</taxon>
        <taxon>Fungi</taxon>
        <taxon>Dikarya</taxon>
        <taxon>Ascomycota</taxon>
        <taxon>Pezizomycotina</taxon>
        <taxon>Dothideomycetes</taxon>
        <taxon>Dothideomycetidae</taxon>
        <taxon>Mycosphaerellales</taxon>
        <taxon>Teratosphaeriaceae</taxon>
        <taxon>Elasticomyces</taxon>
    </lineage>
</organism>
<dbReference type="Proteomes" id="UP001310594">
    <property type="component" value="Unassembled WGS sequence"/>
</dbReference>
<protein>
    <submittedName>
        <fullName evidence="1">Uncharacterized protein</fullName>
    </submittedName>
</protein>
<gene>
    <name evidence="1" type="ORF">LTR97_010245</name>
</gene>
<dbReference type="EMBL" id="JAVRQU010000017">
    <property type="protein sequence ID" value="KAK5693676.1"/>
    <property type="molecule type" value="Genomic_DNA"/>
</dbReference>
<proteinExistence type="predicted"/>
<dbReference type="AlphaFoldDB" id="A0AAN7W0P5"/>
<evidence type="ECO:0000313" key="1">
    <source>
        <dbReference type="EMBL" id="KAK5693676.1"/>
    </source>
</evidence>
<reference evidence="1" key="1">
    <citation type="submission" date="2023-08" db="EMBL/GenBank/DDBJ databases">
        <title>Black Yeasts Isolated from many extreme environments.</title>
        <authorList>
            <person name="Coleine C."/>
            <person name="Stajich J.E."/>
            <person name="Selbmann L."/>
        </authorList>
    </citation>
    <scope>NUCLEOTIDE SEQUENCE</scope>
    <source>
        <strain evidence="1">CCFEE 5810</strain>
    </source>
</reference>
<name>A0AAN7W0P5_9PEZI</name>
<evidence type="ECO:0000313" key="2">
    <source>
        <dbReference type="Proteomes" id="UP001310594"/>
    </source>
</evidence>
<comment type="caution">
    <text evidence="1">The sequence shown here is derived from an EMBL/GenBank/DDBJ whole genome shotgun (WGS) entry which is preliminary data.</text>
</comment>
<sequence>MEGSERASGSQKVNDADVLQQVVSEGLARTSLPALGFSIPPVLIVQRLDKFPPAARARELKKAADTFACSGRNVFVHYVAPILETRRTKLLASSVTKKKYTKTAAQLWHSLEQDDRDEYFYWNEMAGRRIRESLRSTELSYEMCLEYAGMPEDRATCIWHAELAVSRYLGTPSLEALAASSDGGSGPVNTAETSIADVIKADDTGLLISHEITYETTKHQTLRIAVNEKSPPPTINFTVPQRTDHTSFDLLDKLPDPSDVITISELSIIGNDKSLSLASQSTISRQTSERTTEVLDTLPDRFECEPRMLYSHFARYNFDAVRRAEGKHQTAMLRQLADLFDKTGMRLFYYYMVPRLCMMYSPPRDGSTVTSKASDIWRFLKGPQKAVWCSTNQMVKTQLGDGDVLGLEMLQLDSLEPEVLKLHYRAVEALAGHEVR</sequence>
<accession>A0AAN7W0P5</accession>